<keyword evidence="1" id="KW-0175">Coiled coil</keyword>
<dbReference type="RefSeq" id="WP_114371119.1">
    <property type="nucleotide sequence ID" value="NZ_QPEX01000042.1"/>
</dbReference>
<evidence type="ECO:0000313" key="3">
    <source>
        <dbReference type="EMBL" id="RCS42313.1"/>
    </source>
</evidence>
<comment type="caution">
    <text evidence="3">The sequence shown here is derived from an EMBL/GenBank/DDBJ whole genome shotgun (WGS) entry which is preliminary data.</text>
</comment>
<feature type="region of interest" description="Disordered" evidence="2">
    <location>
        <begin position="1"/>
        <end position="22"/>
    </location>
</feature>
<organism evidence="3 4">
    <name type="scientific">Bremerella cremea</name>
    <dbReference type="NCBI Taxonomy" id="1031537"/>
    <lineage>
        <taxon>Bacteria</taxon>
        <taxon>Pseudomonadati</taxon>
        <taxon>Planctomycetota</taxon>
        <taxon>Planctomycetia</taxon>
        <taxon>Pirellulales</taxon>
        <taxon>Pirellulaceae</taxon>
        <taxon>Bremerella</taxon>
    </lineage>
</organism>
<evidence type="ECO:0000256" key="2">
    <source>
        <dbReference type="SAM" id="MobiDB-lite"/>
    </source>
</evidence>
<feature type="coiled-coil region" evidence="1">
    <location>
        <begin position="138"/>
        <end position="165"/>
    </location>
</feature>
<proteinExistence type="predicted"/>
<gene>
    <name evidence="3" type="ORF">DTL42_19435</name>
</gene>
<accession>A0A368KQS9</accession>
<evidence type="ECO:0000256" key="1">
    <source>
        <dbReference type="SAM" id="Coils"/>
    </source>
</evidence>
<reference evidence="3 4" key="1">
    <citation type="submission" date="2018-07" db="EMBL/GenBank/DDBJ databases">
        <title>Comparative genomes isolates from brazilian mangrove.</title>
        <authorList>
            <person name="De Araujo J.E."/>
            <person name="Taketani R.G."/>
            <person name="Silva M.C.P."/>
            <person name="Lourenco M.V."/>
            <person name="Oliveira V.M."/>
            <person name="Andreote F.D."/>
        </authorList>
    </citation>
    <scope>NUCLEOTIDE SEQUENCE [LARGE SCALE GENOMIC DNA]</scope>
    <source>
        <strain evidence="3 4">HEX PRIS-MGV</strain>
    </source>
</reference>
<protein>
    <submittedName>
        <fullName evidence="3">Uncharacterized protein</fullName>
    </submittedName>
</protein>
<feature type="region of interest" description="Disordered" evidence="2">
    <location>
        <begin position="38"/>
        <end position="60"/>
    </location>
</feature>
<sequence>MTLEELENTVDALKERSEAGEDVASELLEAERKLLDALRESRKQPADPAPEPDDDDGYSDEHVRKCNALFSEGCRRLGVDLNTAKSFFVGRKITDLITSNFGSLGWHDGQSILRGLESELPAELAGSLDAPLMDRSPAGQKKAEIAKLEKQLSEAERNVHANGRSNASLAIANRIRRQLREAQSELETMQPAAKTPTKREPRPAEIAKLRSLELGCEKLRKAAAKNPRNNAALASYSKARRELTNYRQEIYS</sequence>
<dbReference type="AlphaFoldDB" id="A0A368KQS9"/>
<dbReference type="Proteomes" id="UP000253562">
    <property type="component" value="Unassembled WGS sequence"/>
</dbReference>
<evidence type="ECO:0000313" key="4">
    <source>
        <dbReference type="Proteomes" id="UP000253562"/>
    </source>
</evidence>
<name>A0A368KQS9_9BACT</name>
<feature type="region of interest" description="Disordered" evidence="2">
    <location>
        <begin position="183"/>
        <end position="204"/>
    </location>
</feature>
<dbReference type="EMBL" id="QPEX01000042">
    <property type="protein sequence ID" value="RCS42313.1"/>
    <property type="molecule type" value="Genomic_DNA"/>
</dbReference>